<organism evidence="2 3">
    <name type="scientific">Rubricoccus marinus</name>
    <dbReference type="NCBI Taxonomy" id="716817"/>
    <lineage>
        <taxon>Bacteria</taxon>
        <taxon>Pseudomonadati</taxon>
        <taxon>Rhodothermota</taxon>
        <taxon>Rhodothermia</taxon>
        <taxon>Rhodothermales</taxon>
        <taxon>Rubricoccaceae</taxon>
        <taxon>Rubricoccus</taxon>
    </lineage>
</organism>
<dbReference type="NCBIfam" id="NF001220">
    <property type="entry name" value="PRK00194.1"/>
    <property type="match status" value="1"/>
</dbReference>
<keyword evidence="3" id="KW-1185">Reference proteome</keyword>
<reference evidence="2 3" key="1">
    <citation type="submission" date="2016-11" db="EMBL/GenBank/DDBJ databases">
        <title>Study of marine rhodopsin-containing bacteria.</title>
        <authorList>
            <person name="Yoshizawa S."/>
            <person name="Kumagai Y."/>
            <person name="Kogure K."/>
        </authorList>
    </citation>
    <scope>NUCLEOTIDE SEQUENCE [LARGE SCALE GENOMIC DNA]</scope>
    <source>
        <strain evidence="2 3">SG-29</strain>
    </source>
</reference>
<dbReference type="InterPro" id="IPR045865">
    <property type="entry name" value="ACT-like_dom_sf"/>
</dbReference>
<name>A0A259U3W0_9BACT</name>
<dbReference type="CDD" id="cd04872">
    <property type="entry name" value="ACT_1ZPV"/>
    <property type="match status" value="1"/>
</dbReference>
<dbReference type="PANTHER" id="PTHR34875">
    <property type="entry name" value="UPF0237 PROTEIN MJ1558"/>
    <property type="match status" value="1"/>
</dbReference>
<protein>
    <recommendedName>
        <fullName evidence="1">ACT domain-containing protein</fullName>
    </recommendedName>
</protein>
<dbReference type="InterPro" id="IPR050990">
    <property type="entry name" value="UPF0237/GcvR_regulator"/>
</dbReference>
<dbReference type="EMBL" id="MQWB01000001">
    <property type="protein sequence ID" value="OZC04524.1"/>
    <property type="molecule type" value="Genomic_DNA"/>
</dbReference>
<dbReference type="InParanoid" id="A0A259U3W0"/>
<evidence type="ECO:0000259" key="1">
    <source>
        <dbReference type="PROSITE" id="PS51671"/>
    </source>
</evidence>
<dbReference type="InterPro" id="IPR022986">
    <property type="entry name" value="UPF0237_ACT"/>
</dbReference>
<gene>
    <name evidence="2" type="ORF">BSZ36_00875</name>
</gene>
<dbReference type="SUPFAM" id="SSF55021">
    <property type="entry name" value="ACT-like"/>
    <property type="match status" value="1"/>
</dbReference>
<dbReference type="Proteomes" id="UP000216446">
    <property type="component" value="Unassembled WGS sequence"/>
</dbReference>
<comment type="caution">
    <text evidence="2">The sequence shown here is derived from an EMBL/GenBank/DDBJ whole genome shotgun (WGS) entry which is preliminary data.</text>
</comment>
<dbReference type="PROSITE" id="PS51671">
    <property type="entry name" value="ACT"/>
    <property type="match status" value="1"/>
</dbReference>
<dbReference type="AlphaFoldDB" id="A0A259U3W0"/>
<evidence type="ECO:0000313" key="2">
    <source>
        <dbReference type="EMBL" id="OZC04524.1"/>
    </source>
</evidence>
<dbReference type="PANTHER" id="PTHR34875:SF6">
    <property type="entry name" value="UPF0237 PROTEIN MJ1558"/>
    <property type="match status" value="1"/>
</dbReference>
<proteinExistence type="predicted"/>
<dbReference type="Gene3D" id="3.30.70.260">
    <property type="match status" value="1"/>
</dbReference>
<dbReference type="InterPro" id="IPR002912">
    <property type="entry name" value="ACT_dom"/>
</dbReference>
<feature type="domain" description="ACT" evidence="1">
    <location>
        <begin position="20"/>
        <end position="94"/>
    </location>
</feature>
<evidence type="ECO:0000313" key="3">
    <source>
        <dbReference type="Proteomes" id="UP000216446"/>
    </source>
</evidence>
<dbReference type="Pfam" id="PF13740">
    <property type="entry name" value="ACT_6"/>
    <property type="match status" value="1"/>
</dbReference>
<sequence>MRSVAASFDDGPAPDVTRFVVTAYGRDTPGVLAAVSTELADMGVNILDVSQKVLQGYFTIVLFADLPAGTVEFGTVRQRLQARGEALGARVLAQHEELFQAMHRP</sequence>
<accession>A0A259U3W0</accession>